<dbReference type="EMBL" id="BK015086">
    <property type="protein sequence ID" value="DAD90430.1"/>
    <property type="molecule type" value="Genomic_DNA"/>
</dbReference>
<evidence type="ECO:0000313" key="1">
    <source>
        <dbReference type="EMBL" id="DAD90430.1"/>
    </source>
</evidence>
<sequence>MRLFKIDNPEDRTAGEIFAAHCSSYVMGIEHELGSRSISIGDAEGAPIGLYTPAQLTGLGGAKHVSGARFMCDLADLIEKITKAADRCTFYDACHSVYDLTLERHIK</sequence>
<proteinExistence type="predicted"/>
<reference evidence="1" key="1">
    <citation type="journal article" date="2021" name="Proc. Natl. Acad. Sci. U.S.A.">
        <title>A Catalog of Tens of Thousands of Viruses from Human Metagenomes Reveals Hidden Associations with Chronic Diseases.</title>
        <authorList>
            <person name="Tisza M.J."/>
            <person name="Buck C.B."/>
        </authorList>
    </citation>
    <scope>NUCLEOTIDE SEQUENCE</scope>
    <source>
        <strain evidence="1">Ctjel6</strain>
    </source>
</reference>
<accession>A0A8S5N704</accession>
<protein>
    <submittedName>
        <fullName evidence="1">Uncharacterized protein</fullName>
    </submittedName>
</protein>
<name>A0A8S5N704_9CAUD</name>
<organism evidence="1">
    <name type="scientific">Siphoviridae sp. ctjel6</name>
    <dbReference type="NCBI Taxonomy" id="2826440"/>
    <lineage>
        <taxon>Viruses</taxon>
        <taxon>Duplodnaviria</taxon>
        <taxon>Heunggongvirae</taxon>
        <taxon>Uroviricota</taxon>
        <taxon>Caudoviricetes</taxon>
    </lineage>
</organism>